<dbReference type="SUPFAM" id="SSF53167">
    <property type="entry name" value="Purine and uridine phosphorylases"/>
    <property type="match status" value="1"/>
</dbReference>
<proteinExistence type="predicted"/>
<accession>A0A5P8E5A7</accession>
<dbReference type="OrthoDB" id="9792278at2"/>
<dbReference type="InterPro" id="IPR000845">
    <property type="entry name" value="Nucleoside_phosphorylase_d"/>
</dbReference>
<dbReference type="GO" id="GO:0019284">
    <property type="term" value="P:L-methionine salvage from S-adenosylmethionine"/>
    <property type="evidence" value="ECO:0007669"/>
    <property type="project" value="TreeGrafter"/>
</dbReference>
<dbReference type="Gene3D" id="3.40.50.1580">
    <property type="entry name" value="Nucleoside phosphorylase domain"/>
    <property type="match status" value="1"/>
</dbReference>
<dbReference type="InterPro" id="IPR035994">
    <property type="entry name" value="Nucleoside_phosphorylase_sf"/>
</dbReference>
<organism evidence="2 3">
    <name type="scientific">Pseudoprevotella muciniphila</name>
    <dbReference type="NCBI Taxonomy" id="2133944"/>
    <lineage>
        <taxon>Bacteria</taxon>
        <taxon>Pseudomonadati</taxon>
        <taxon>Bacteroidota</taxon>
        <taxon>Bacteroidia</taxon>
        <taxon>Bacteroidales</taxon>
        <taxon>Prevotellaceae</taxon>
        <taxon>Pseudoprevotella</taxon>
    </lineage>
</organism>
<sequence length="196" mass="22040">MTTILTTFAVKEEIIELKIPNAEVHTALTDIGKIAAVGNLMKKLYEYKPDYVLNIGTAGTLNHNVGDIIVSQDYVDRNYQKLGALHMDWQISDTFGTNKLPSVIGGEERFDRFVVNTGDDFVTTGDEIEGDIVDMEGYAQAWACRELHIPLLSVKYVTDILGQNSVKQWEEKLAEARKGLTAFFEKYADVLKDQFK</sequence>
<dbReference type="RefSeq" id="WP_111898583.1">
    <property type="nucleotide sequence ID" value="NZ_CP033459.1"/>
</dbReference>
<dbReference type="AlphaFoldDB" id="A0A5P8E5A7"/>
<evidence type="ECO:0000313" key="3">
    <source>
        <dbReference type="Proteomes" id="UP000249375"/>
    </source>
</evidence>
<gene>
    <name evidence="2" type="ORF">C7Y71_003295</name>
</gene>
<feature type="domain" description="Nucleoside phosphorylase" evidence="1">
    <location>
        <begin position="18"/>
        <end position="181"/>
    </location>
</feature>
<protein>
    <submittedName>
        <fullName evidence="2">Nucleosidase</fullName>
    </submittedName>
</protein>
<dbReference type="GO" id="GO:0005829">
    <property type="term" value="C:cytosol"/>
    <property type="evidence" value="ECO:0007669"/>
    <property type="project" value="TreeGrafter"/>
</dbReference>
<dbReference type="GO" id="GO:0008782">
    <property type="term" value="F:adenosylhomocysteine nucleosidase activity"/>
    <property type="evidence" value="ECO:0007669"/>
    <property type="project" value="TreeGrafter"/>
</dbReference>
<dbReference type="GO" id="GO:0008930">
    <property type="term" value="F:methylthioadenosine nucleosidase activity"/>
    <property type="evidence" value="ECO:0007669"/>
    <property type="project" value="TreeGrafter"/>
</dbReference>
<keyword evidence="3" id="KW-1185">Reference proteome</keyword>
<reference evidence="2 3" key="1">
    <citation type="submission" date="2018-11" db="EMBL/GenBank/DDBJ databases">
        <authorList>
            <person name="Na S.W."/>
            <person name="Baik M."/>
        </authorList>
    </citation>
    <scope>NUCLEOTIDE SEQUENCE [LARGE SCALE GENOMIC DNA]</scope>
    <source>
        <strain evidence="2 3">E39</strain>
    </source>
</reference>
<dbReference type="PANTHER" id="PTHR46832:SF1">
    <property type="entry name" value="5'-METHYLTHIOADENOSINE_S-ADENOSYLHOMOCYSTEINE NUCLEOSIDASE"/>
    <property type="match status" value="1"/>
</dbReference>
<dbReference type="GO" id="GO:0009116">
    <property type="term" value="P:nucleoside metabolic process"/>
    <property type="evidence" value="ECO:0007669"/>
    <property type="project" value="InterPro"/>
</dbReference>
<evidence type="ECO:0000259" key="1">
    <source>
        <dbReference type="Pfam" id="PF01048"/>
    </source>
</evidence>
<dbReference type="Pfam" id="PF01048">
    <property type="entry name" value="PNP_UDP_1"/>
    <property type="match status" value="1"/>
</dbReference>
<name>A0A5P8E5A7_9BACT</name>
<dbReference type="Proteomes" id="UP000249375">
    <property type="component" value="Chromosome"/>
</dbReference>
<dbReference type="KEGG" id="alq:C7Y71_003295"/>
<dbReference type="EMBL" id="CP033459">
    <property type="protein sequence ID" value="QFQ12122.1"/>
    <property type="molecule type" value="Genomic_DNA"/>
</dbReference>
<evidence type="ECO:0000313" key="2">
    <source>
        <dbReference type="EMBL" id="QFQ12122.1"/>
    </source>
</evidence>
<dbReference type="PANTHER" id="PTHR46832">
    <property type="entry name" value="5'-METHYLTHIOADENOSINE/S-ADENOSYLHOMOCYSTEINE NUCLEOSIDASE"/>
    <property type="match status" value="1"/>
</dbReference>